<accession>A0A484NA61</accession>
<proteinExistence type="predicted"/>
<gene>
    <name evidence="1" type="ORF">CCAM_LOCUS38520</name>
</gene>
<keyword evidence="2" id="KW-1185">Reference proteome</keyword>
<organism evidence="1 2">
    <name type="scientific">Cuscuta campestris</name>
    <dbReference type="NCBI Taxonomy" id="132261"/>
    <lineage>
        <taxon>Eukaryota</taxon>
        <taxon>Viridiplantae</taxon>
        <taxon>Streptophyta</taxon>
        <taxon>Embryophyta</taxon>
        <taxon>Tracheophyta</taxon>
        <taxon>Spermatophyta</taxon>
        <taxon>Magnoliopsida</taxon>
        <taxon>eudicotyledons</taxon>
        <taxon>Gunneridae</taxon>
        <taxon>Pentapetalae</taxon>
        <taxon>asterids</taxon>
        <taxon>lamiids</taxon>
        <taxon>Solanales</taxon>
        <taxon>Convolvulaceae</taxon>
        <taxon>Cuscuteae</taxon>
        <taxon>Cuscuta</taxon>
        <taxon>Cuscuta subgen. Grammica</taxon>
        <taxon>Cuscuta sect. Cleistogrammica</taxon>
    </lineage>
</organism>
<evidence type="ECO:0000313" key="1">
    <source>
        <dbReference type="EMBL" id="VFQ96744.1"/>
    </source>
</evidence>
<evidence type="ECO:0000313" key="2">
    <source>
        <dbReference type="Proteomes" id="UP000595140"/>
    </source>
</evidence>
<reference evidence="1 2" key="1">
    <citation type="submission" date="2018-04" db="EMBL/GenBank/DDBJ databases">
        <authorList>
            <person name="Vogel A."/>
        </authorList>
    </citation>
    <scope>NUCLEOTIDE SEQUENCE [LARGE SCALE GENOMIC DNA]</scope>
</reference>
<protein>
    <submittedName>
        <fullName evidence="1">Uncharacterized protein</fullName>
    </submittedName>
</protein>
<name>A0A484NA61_9ASTE</name>
<dbReference type="EMBL" id="OOIL02006270">
    <property type="protein sequence ID" value="VFQ96744.1"/>
    <property type="molecule type" value="Genomic_DNA"/>
</dbReference>
<dbReference type="AlphaFoldDB" id="A0A484NA61"/>
<dbReference type="Proteomes" id="UP000595140">
    <property type="component" value="Unassembled WGS sequence"/>
</dbReference>
<sequence>MKGLIDRWNEMNKRLTMLNDEWFLVDTSFPSPLPSSSSQCRNTAFATAAWPNTMEKMREWGSYGVGGYKMW</sequence>